<evidence type="ECO:0000256" key="4">
    <source>
        <dbReference type="ARBA" id="ARBA00022722"/>
    </source>
</evidence>
<evidence type="ECO:0000256" key="1">
    <source>
        <dbReference type="ARBA" id="ARBA00000077"/>
    </source>
</evidence>
<dbReference type="KEGG" id="bfu:BCIN_15g03730"/>
<dbReference type="InterPro" id="IPR050092">
    <property type="entry name" value="RNase_H"/>
</dbReference>
<dbReference type="EC" id="3.1.26.4" evidence="3"/>
<sequence length="260" mass="29445">MPDENEDSRPSAPPEYDVFDPREAFTLLTSPRSDERTGSLERDLESDPIPIIRRFYPPLPTDTPTILFNPAHRFIRRTNPREILIYTDGSCLSNGLGGSRAGCSFVISPHHKLGFRLENSGPTGELHPQTSNRAELRAVVAALEYRVWQGDSFGAWVRLIIATDSEYVVLGATERINGWIQRGWRTSTGTEVMNQDLWKRLIYYIKKAARPLRFSGPPHGTAVEFWKIPREWNGEADAEAKRGAQLEGEQEFRVMSGMMV</sequence>
<dbReference type="CDD" id="cd13934">
    <property type="entry name" value="RNase_H_Dikarya_like"/>
    <property type="match status" value="1"/>
</dbReference>
<gene>
    <name evidence="10" type="ORF">BCIN_15g03730</name>
</gene>
<keyword evidence="4" id="KW-0540">Nuclease</keyword>
<dbReference type="VEuPathDB" id="FungiDB:Bcin15g03730"/>
<reference evidence="10 11" key="2">
    <citation type="journal article" date="2012" name="Eukaryot. Cell">
        <title>Genome update of Botrytis cinerea strains B05.10 and T4.</title>
        <authorList>
            <person name="Staats M."/>
            <person name="van Kan J.A."/>
        </authorList>
    </citation>
    <scope>NUCLEOTIDE SEQUENCE [LARGE SCALE GENOMIC DNA]</scope>
    <source>
        <strain evidence="10 11">B05.10</strain>
    </source>
</reference>
<accession>A0A384K5A9</accession>
<dbReference type="GeneID" id="5438966"/>
<organism evidence="10 11">
    <name type="scientific">Botryotinia fuckeliana (strain B05.10)</name>
    <name type="common">Noble rot fungus</name>
    <name type="synonym">Botrytis cinerea</name>
    <dbReference type="NCBI Taxonomy" id="332648"/>
    <lineage>
        <taxon>Eukaryota</taxon>
        <taxon>Fungi</taxon>
        <taxon>Dikarya</taxon>
        <taxon>Ascomycota</taxon>
        <taxon>Pezizomycotina</taxon>
        <taxon>Leotiomycetes</taxon>
        <taxon>Helotiales</taxon>
        <taxon>Sclerotiniaceae</taxon>
        <taxon>Botrytis</taxon>
    </lineage>
</organism>
<evidence type="ECO:0000256" key="6">
    <source>
        <dbReference type="ARBA" id="ARBA00022759"/>
    </source>
</evidence>
<proteinExistence type="inferred from homology"/>
<dbReference type="GO" id="GO:0043137">
    <property type="term" value="P:DNA replication, removal of RNA primer"/>
    <property type="evidence" value="ECO:0007669"/>
    <property type="project" value="TreeGrafter"/>
</dbReference>
<dbReference type="InterPro" id="IPR002156">
    <property type="entry name" value="RNaseH_domain"/>
</dbReference>
<keyword evidence="7" id="KW-0378">Hydrolase</keyword>
<dbReference type="PANTHER" id="PTHR10642:SF26">
    <property type="entry name" value="RIBONUCLEASE H1"/>
    <property type="match status" value="1"/>
</dbReference>
<evidence type="ECO:0000256" key="8">
    <source>
        <dbReference type="SAM" id="MobiDB-lite"/>
    </source>
</evidence>
<feature type="compositionally biased region" description="Basic and acidic residues" evidence="8">
    <location>
        <begin position="32"/>
        <end position="42"/>
    </location>
</feature>
<comment type="similarity">
    <text evidence="2">Belongs to the RNase H family.</text>
</comment>
<evidence type="ECO:0000256" key="7">
    <source>
        <dbReference type="ARBA" id="ARBA00022801"/>
    </source>
</evidence>
<dbReference type="PROSITE" id="PS50879">
    <property type="entry name" value="RNASE_H_1"/>
    <property type="match status" value="1"/>
</dbReference>
<evidence type="ECO:0000313" key="10">
    <source>
        <dbReference type="EMBL" id="ATZ57844.1"/>
    </source>
</evidence>
<evidence type="ECO:0000259" key="9">
    <source>
        <dbReference type="PROSITE" id="PS50879"/>
    </source>
</evidence>
<dbReference type="Pfam" id="PF00075">
    <property type="entry name" value="RNase_H"/>
    <property type="match status" value="1"/>
</dbReference>
<reference evidence="10 11" key="1">
    <citation type="journal article" date="2011" name="PLoS Genet.">
        <title>Genomic analysis of the necrotrophic fungal pathogens Sclerotinia sclerotiorum and Botrytis cinerea.</title>
        <authorList>
            <person name="Amselem J."/>
            <person name="Cuomo C.A."/>
            <person name="van Kan J.A."/>
            <person name="Viaud M."/>
            <person name="Benito E.P."/>
            <person name="Couloux A."/>
            <person name="Coutinho P.M."/>
            <person name="de Vries R.P."/>
            <person name="Dyer P.S."/>
            <person name="Fillinger S."/>
            <person name="Fournier E."/>
            <person name="Gout L."/>
            <person name="Hahn M."/>
            <person name="Kohn L."/>
            <person name="Lapalu N."/>
            <person name="Plummer K.M."/>
            <person name="Pradier J.M."/>
            <person name="Quevillon E."/>
            <person name="Sharon A."/>
            <person name="Simon A."/>
            <person name="ten Have A."/>
            <person name="Tudzynski B."/>
            <person name="Tudzynski P."/>
            <person name="Wincker P."/>
            <person name="Andrew M."/>
            <person name="Anthouard V."/>
            <person name="Beever R.E."/>
            <person name="Beffa R."/>
            <person name="Benoit I."/>
            <person name="Bouzid O."/>
            <person name="Brault B."/>
            <person name="Chen Z."/>
            <person name="Choquer M."/>
            <person name="Collemare J."/>
            <person name="Cotton P."/>
            <person name="Danchin E.G."/>
            <person name="Da Silva C."/>
            <person name="Gautier A."/>
            <person name="Giraud C."/>
            <person name="Giraud T."/>
            <person name="Gonzalez C."/>
            <person name="Grossetete S."/>
            <person name="Guldener U."/>
            <person name="Henrissat B."/>
            <person name="Howlett B.J."/>
            <person name="Kodira C."/>
            <person name="Kretschmer M."/>
            <person name="Lappartient A."/>
            <person name="Leroch M."/>
            <person name="Levis C."/>
            <person name="Mauceli E."/>
            <person name="Neuveglise C."/>
            <person name="Oeser B."/>
            <person name="Pearson M."/>
            <person name="Poulain J."/>
            <person name="Poussereau N."/>
            <person name="Quesneville H."/>
            <person name="Rascle C."/>
            <person name="Schumacher J."/>
            <person name="Segurens B."/>
            <person name="Sexton A."/>
            <person name="Silva E."/>
            <person name="Sirven C."/>
            <person name="Soanes D.M."/>
            <person name="Talbot N.J."/>
            <person name="Templeton M."/>
            <person name="Yandava C."/>
            <person name="Yarden O."/>
            <person name="Zeng Q."/>
            <person name="Rollins J.A."/>
            <person name="Lebrun M.H."/>
            <person name="Dickman M."/>
        </authorList>
    </citation>
    <scope>NUCLEOTIDE SEQUENCE [LARGE SCALE GENOMIC DNA]</scope>
    <source>
        <strain evidence="10 11">B05.10</strain>
    </source>
</reference>
<name>A0A384K5A9_BOTFB</name>
<evidence type="ECO:0000256" key="2">
    <source>
        <dbReference type="ARBA" id="ARBA00005300"/>
    </source>
</evidence>
<feature type="region of interest" description="Disordered" evidence="8">
    <location>
        <begin position="1"/>
        <end position="42"/>
    </location>
</feature>
<evidence type="ECO:0000256" key="3">
    <source>
        <dbReference type="ARBA" id="ARBA00012180"/>
    </source>
</evidence>
<keyword evidence="5" id="KW-0479">Metal-binding</keyword>
<dbReference type="Proteomes" id="UP000001798">
    <property type="component" value="Chromosome 15"/>
</dbReference>
<evidence type="ECO:0000256" key="5">
    <source>
        <dbReference type="ARBA" id="ARBA00022723"/>
    </source>
</evidence>
<dbReference type="GO" id="GO:0003676">
    <property type="term" value="F:nucleic acid binding"/>
    <property type="evidence" value="ECO:0007669"/>
    <property type="project" value="InterPro"/>
</dbReference>
<keyword evidence="6" id="KW-0255">Endonuclease</keyword>
<dbReference type="OrthoDB" id="407198at2759"/>
<evidence type="ECO:0000313" key="11">
    <source>
        <dbReference type="Proteomes" id="UP000001798"/>
    </source>
</evidence>
<keyword evidence="11" id="KW-1185">Reference proteome</keyword>
<feature type="domain" description="RNase H type-1" evidence="9">
    <location>
        <begin position="79"/>
        <end position="245"/>
    </location>
</feature>
<dbReference type="Gene3D" id="3.30.420.10">
    <property type="entry name" value="Ribonuclease H-like superfamily/Ribonuclease H"/>
    <property type="match status" value="1"/>
</dbReference>
<dbReference type="GO" id="GO:0046872">
    <property type="term" value="F:metal ion binding"/>
    <property type="evidence" value="ECO:0007669"/>
    <property type="project" value="UniProtKB-KW"/>
</dbReference>
<dbReference type="OMA" id="CMDNGRP"/>
<dbReference type="SUPFAM" id="SSF53098">
    <property type="entry name" value="Ribonuclease H-like"/>
    <property type="match status" value="1"/>
</dbReference>
<dbReference type="InterPro" id="IPR012337">
    <property type="entry name" value="RNaseH-like_sf"/>
</dbReference>
<reference evidence="10 11" key="3">
    <citation type="journal article" date="2017" name="Mol. Plant Pathol.">
        <title>A gapless genome sequence of the fungus Botrytis cinerea.</title>
        <authorList>
            <person name="Van Kan J.A."/>
            <person name="Stassen J.H."/>
            <person name="Mosbach A."/>
            <person name="Van Der Lee T.A."/>
            <person name="Faino L."/>
            <person name="Farmer A.D."/>
            <person name="Papasotiriou D.G."/>
            <person name="Zhou S."/>
            <person name="Seidl M.F."/>
            <person name="Cottam E."/>
            <person name="Edel D."/>
            <person name="Hahn M."/>
            <person name="Schwartz D.C."/>
            <person name="Dietrich R.A."/>
            <person name="Widdison S."/>
            <person name="Scalliet G."/>
        </authorList>
    </citation>
    <scope>NUCLEOTIDE SEQUENCE [LARGE SCALE GENOMIC DNA]</scope>
    <source>
        <strain evidence="10 11">B05.10</strain>
    </source>
</reference>
<comment type="catalytic activity">
    <reaction evidence="1">
        <text>Endonucleolytic cleavage to 5'-phosphomonoester.</text>
        <dbReference type="EC" id="3.1.26.4"/>
    </reaction>
</comment>
<dbReference type="PANTHER" id="PTHR10642">
    <property type="entry name" value="RIBONUCLEASE H1"/>
    <property type="match status" value="1"/>
</dbReference>
<dbReference type="GO" id="GO:0004523">
    <property type="term" value="F:RNA-DNA hybrid ribonuclease activity"/>
    <property type="evidence" value="ECO:0007669"/>
    <property type="project" value="UniProtKB-EC"/>
</dbReference>
<protein>
    <recommendedName>
        <fullName evidence="3">ribonuclease H</fullName>
        <ecNumber evidence="3">3.1.26.4</ecNumber>
    </recommendedName>
</protein>
<dbReference type="AlphaFoldDB" id="A0A384K5A9"/>
<dbReference type="RefSeq" id="XP_001558356.1">
    <property type="nucleotide sequence ID" value="XM_001558306.2"/>
</dbReference>
<dbReference type="EMBL" id="CP009819">
    <property type="protein sequence ID" value="ATZ57844.1"/>
    <property type="molecule type" value="Genomic_DNA"/>
</dbReference>
<dbReference type="InterPro" id="IPR036397">
    <property type="entry name" value="RNaseH_sf"/>
</dbReference>